<reference evidence="7" key="1">
    <citation type="submission" date="2018-05" db="EMBL/GenBank/DDBJ databases">
        <authorList>
            <person name="Fogelqvist J."/>
        </authorList>
    </citation>
    <scope>NUCLEOTIDE SEQUENCE [LARGE SCALE GENOMIC DNA]</scope>
</reference>
<evidence type="ECO:0000313" key="7">
    <source>
        <dbReference type="EMBL" id="SYZ47125.1"/>
    </source>
</evidence>
<feature type="transmembrane region" description="Helical" evidence="5">
    <location>
        <begin position="12"/>
        <end position="30"/>
    </location>
</feature>
<feature type="transmembrane region" description="Helical" evidence="5">
    <location>
        <begin position="166"/>
        <end position="190"/>
    </location>
</feature>
<accession>A0A3P3YWB5</accession>
<dbReference type="Pfam" id="PF00361">
    <property type="entry name" value="Proton_antipo_M"/>
    <property type="match status" value="1"/>
</dbReference>
<feature type="transmembrane region" description="Helical" evidence="5">
    <location>
        <begin position="306"/>
        <end position="327"/>
    </location>
</feature>
<feature type="transmembrane region" description="Helical" evidence="5">
    <location>
        <begin position="42"/>
        <end position="61"/>
    </location>
</feature>
<sequence>MTQLNTDLYFLLPEIFIGSITIFLLIWSTFQITMHKINAESILKNLITLVITTTILGFILMLNNLNITKTICYENLVINNYTTNIKLLIILFTIFFLSLIKYSEKQNFPTDFESIILKMLSLSAMLILTSANDFVILYLSLELQSLCFYILTASKKTSRFSLEGGLKYFIVGALSSSFLLFGISLIYGLTGSTNFSNLYQLTIIIQNTPILLKLGFILLLCSFLLKLTAVPFHIWSPDVYEGAPLSITIFFSTIPKIAIFSIFIRLIFSVFLQFHNLWHPIFVLSSILTIIFASFATLYQKKLKRFLAYSSISHIGYMLMGLSTGTMLGLHSFFLYLLIYVTTIFCFFGLLILIKKNTNKNLIYLTDLLNPNTIHPLYKFTFILLLFSIAGIPPLWGFFIKFQIFLSLIDLHSYILVALGILTSTTSTYYYIRLIKIINFEKFINLNYKKYTLDSTIAILIIFSGSLLISLFLTTTNILLLPTHELSILL</sequence>
<proteinExistence type="inferred from homology"/>
<evidence type="ECO:0000259" key="6">
    <source>
        <dbReference type="Pfam" id="PF00361"/>
    </source>
</evidence>
<keyword evidence="4 5" id="KW-0472">Membrane</keyword>
<feature type="transmembrane region" description="Helical" evidence="5">
    <location>
        <begin position="210"/>
        <end position="235"/>
    </location>
</feature>
<feature type="transmembrane region" description="Helical" evidence="5">
    <location>
        <begin position="81"/>
        <end position="100"/>
    </location>
</feature>
<keyword evidence="2 5" id="KW-0812">Transmembrane</keyword>
<dbReference type="AlphaFoldDB" id="A0A3P3YWB5"/>
<keyword evidence="7" id="KW-0496">Mitochondrion</keyword>
<evidence type="ECO:0000256" key="2">
    <source>
        <dbReference type="ARBA" id="ARBA00022692"/>
    </source>
</evidence>
<feature type="transmembrane region" description="Helical" evidence="5">
    <location>
        <begin position="247"/>
        <end position="271"/>
    </location>
</feature>
<feature type="transmembrane region" description="Helical" evidence="5">
    <location>
        <begin position="277"/>
        <end position="299"/>
    </location>
</feature>
<dbReference type="EMBL" id="LS992577">
    <property type="protein sequence ID" value="SYZ47125.1"/>
    <property type="molecule type" value="Genomic_DNA"/>
</dbReference>
<dbReference type="PANTHER" id="PTHR22773">
    <property type="entry name" value="NADH DEHYDROGENASE"/>
    <property type="match status" value="1"/>
</dbReference>
<evidence type="ECO:0000256" key="3">
    <source>
        <dbReference type="ARBA" id="ARBA00022989"/>
    </source>
</evidence>
<name>A0A3P3YWB5_PLABS</name>
<comment type="subcellular location">
    <subcellularLocation>
        <location evidence="1">Membrane</location>
        <topology evidence="1">Multi-pass membrane protein</topology>
    </subcellularLocation>
</comment>
<keyword evidence="3 5" id="KW-1133">Transmembrane helix</keyword>
<evidence type="ECO:0000256" key="5">
    <source>
        <dbReference type="SAM" id="Phobius"/>
    </source>
</evidence>
<evidence type="ECO:0000256" key="4">
    <source>
        <dbReference type="ARBA" id="ARBA00023136"/>
    </source>
</evidence>
<feature type="transmembrane region" description="Helical" evidence="5">
    <location>
        <begin position="411"/>
        <end position="432"/>
    </location>
</feature>
<dbReference type="HAMAP" id="MF_00445">
    <property type="entry name" value="NDH1_NuoN_1"/>
    <property type="match status" value="1"/>
</dbReference>
<feature type="transmembrane region" description="Helical" evidence="5">
    <location>
        <begin position="377"/>
        <end position="399"/>
    </location>
</feature>
<gene>
    <name evidence="7" type="ORF">PLBR_LOCUS22</name>
</gene>
<protein>
    <submittedName>
        <fullName evidence="7">4ce7c71e-3935-46ca-807d-4b838787743f-CDS</fullName>
    </submittedName>
</protein>
<feature type="domain" description="NADH:quinone oxidoreductase/Mrp antiporter transmembrane" evidence="6">
    <location>
        <begin position="131"/>
        <end position="424"/>
    </location>
</feature>
<organism evidence="7">
    <name type="scientific">Plasmodiophora brassicae</name>
    <name type="common">Clubroot disease agent</name>
    <dbReference type="NCBI Taxonomy" id="37360"/>
    <lineage>
        <taxon>Eukaryota</taxon>
        <taxon>Sar</taxon>
        <taxon>Rhizaria</taxon>
        <taxon>Endomyxa</taxon>
        <taxon>Phytomyxea</taxon>
        <taxon>Plasmodiophorida</taxon>
        <taxon>Plasmodiophoridae</taxon>
        <taxon>Plasmodiophora</taxon>
    </lineage>
</organism>
<feature type="transmembrane region" description="Helical" evidence="5">
    <location>
        <begin position="333"/>
        <end position="354"/>
    </location>
</feature>
<dbReference type="InterPro" id="IPR001750">
    <property type="entry name" value="ND/Mrp_TM"/>
</dbReference>
<evidence type="ECO:0000256" key="1">
    <source>
        <dbReference type="ARBA" id="ARBA00004141"/>
    </source>
</evidence>
<dbReference type="InterPro" id="IPR010096">
    <property type="entry name" value="NADH-Q_OxRdtase_suN/2"/>
</dbReference>
<feature type="transmembrane region" description="Helical" evidence="5">
    <location>
        <begin position="453"/>
        <end position="480"/>
    </location>
</feature>
<dbReference type="GO" id="GO:0008137">
    <property type="term" value="F:NADH dehydrogenase (ubiquinone) activity"/>
    <property type="evidence" value="ECO:0007669"/>
    <property type="project" value="InterPro"/>
</dbReference>
<dbReference type="NCBIfam" id="TIGR01770">
    <property type="entry name" value="NDH_I_N"/>
    <property type="match status" value="1"/>
</dbReference>
<dbReference type="GO" id="GO:0016020">
    <property type="term" value="C:membrane"/>
    <property type="evidence" value="ECO:0007669"/>
    <property type="project" value="UniProtKB-SubCell"/>
</dbReference>
<geneLocation type="mitochondrion" evidence="7"/>
<dbReference type="GO" id="GO:0042773">
    <property type="term" value="P:ATP synthesis coupled electron transport"/>
    <property type="evidence" value="ECO:0007669"/>
    <property type="project" value="InterPro"/>
</dbReference>